<reference evidence="1" key="1">
    <citation type="journal article" date="2015" name="Nature">
        <title>Complex archaea that bridge the gap between prokaryotes and eukaryotes.</title>
        <authorList>
            <person name="Spang A."/>
            <person name="Saw J.H."/>
            <person name="Jorgensen S.L."/>
            <person name="Zaremba-Niedzwiedzka K."/>
            <person name="Martijn J."/>
            <person name="Lind A.E."/>
            <person name="van Eijk R."/>
            <person name="Schleper C."/>
            <person name="Guy L."/>
            <person name="Ettema T.J."/>
        </authorList>
    </citation>
    <scope>NUCLEOTIDE SEQUENCE</scope>
</reference>
<organism evidence="1">
    <name type="scientific">marine sediment metagenome</name>
    <dbReference type="NCBI Taxonomy" id="412755"/>
    <lineage>
        <taxon>unclassified sequences</taxon>
        <taxon>metagenomes</taxon>
        <taxon>ecological metagenomes</taxon>
    </lineage>
</organism>
<comment type="caution">
    <text evidence="1">The sequence shown here is derived from an EMBL/GenBank/DDBJ whole genome shotgun (WGS) entry which is preliminary data.</text>
</comment>
<dbReference type="EMBL" id="LAZR01009796">
    <property type="protein sequence ID" value="KKM70554.1"/>
    <property type="molecule type" value="Genomic_DNA"/>
</dbReference>
<evidence type="ECO:0000313" key="1">
    <source>
        <dbReference type="EMBL" id="KKM70554.1"/>
    </source>
</evidence>
<sequence length="110" mass="11541">MSNLGRRLIQEFGATDDLGASGIQKIDEGFDELSQVGFQIGLVEPVRVPGASAAAATVVSPGDASICRRAITVRPAGGRVRSPPARQAFHDLVPGSIRIKFVTTRDVAQA</sequence>
<name>A0A0F9JL25_9ZZZZ</name>
<gene>
    <name evidence="1" type="ORF">LCGC14_1439550</name>
</gene>
<dbReference type="AlphaFoldDB" id="A0A0F9JL25"/>
<accession>A0A0F9JL25</accession>
<protein>
    <submittedName>
        <fullName evidence="1">Uncharacterized protein</fullName>
    </submittedName>
</protein>
<proteinExistence type="predicted"/>